<dbReference type="Proteomes" id="UP000325081">
    <property type="component" value="Unassembled WGS sequence"/>
</dbReference>
<keyword evidence="3" id="KW-1185">Reference proteome</keyword>
<dbReference type="GO" id="GO:0030544">
    <property type="term" value="F:Hsp70 protein binding"/>
    <property type="evidence" value="ECO:0007669"/>
    <property type="project" value="TreeGrafter"/>
</dbReference>
<dbReference type="SUPFAM" id="SSF46565">
    <property type="entry name" value="Chaperone J-domain"/>
    <property type="match status" value="1"/>
</dbReference>
<dbReference type="PANTHER" id="PTHR43908:SF5">
    <property type="entry name" value="CHAPERONE PROTEIN DNAJ 49"/>
    <property type="match status" value="1"/>
</dbReference>
<dbReference type="InterPro" id="IPR036869">
    <property type="entry name" value="J_dom_sf"/>
</dbReference>
<dbReference type="CDD" id="cd06257">
    <property type="entry name" value="DnaJ"/>
    <property type="match status" value="1"/>
</dbReference>
<comment type="caution">
    <text evidence="2">The sequence shown here is derived from an EMBL/GenBank/DDBJ whole genome shotgun (WGS) entry which is preliminary data.</text>
</comment>
<dbReference type="GO" id="GO:0005789">
    <property type="term" value="C:endoplasmic reticulum membrane"/>
    <property type="evidence" value="ECO:0007669"/>
    <property type="project" value="TreeGrafter"/>
</dbReference>
<reference evidence="3" key="1">
    <citation type="journal article" date="2019" name="Curr. Biol.">
        <title>Genome Sequence of Striga asiatica Provides Insight into the Evolution of Plant Parasitism.</title>
        <authorList>
            <person name="Yoshida S."/>
            <person name="Kim S."/>
            <person name="Wafula E.K."/>
            <person name="Tanskanen J."/>
            <person name="Kim Y.M."/>
            <person name="Honaas L."/>
            <person name="Yang Z."/>
            <person name="Spallek T."/>
            <person name="Conn C.E."/>
            <person name="Ichihashi Y."/>
            <person name="Cheong K."/>
            <person name="Cui S."/>
            <person name="Der J.P."/>
            <person name="Gundlach H."/>
            <person name="Jiao Y."/>
            <person name="Hori C."/>
            <person name="Ishida J.K."/>
            <person name="Kasahara H."/>
            <person name="Kiba T."/>
            <person name="Kim M.S."/>
            <person name="Koo N."/>
            <person name="Laohavisit A."/>
            <person name="Lee Y.H."/>
            <person name="Lumba S."/>
            <person name="McCourt P."/>
            <person name="Mortimer J.C."/>
            <person name="Mutuku J.M."/>
            <person name="Nomura T."/>
            <person name="Sasaki-Sekimoto Y."/>
            <person name="Seto Y."/>
            <person name="Wang Y."/>
            <person name="Wakatake T."/>
            <person name="Sakakibara H."/>
            <person name="Demura T."/>
            <person name="Yamaguchi S."/>
            <person name="Yoneyama K."/>
            <person name="Manabe R.I."/>
            <person name="Nelson D.C."/>
            <person name="Schulman A.H."/>
            <person name="Timko M.P."/>
            <person name="dePamphilis C.W."/>
            <person name="Choi D."/>
            <person name="Shirasu K."/>
        </authorList>
    </citation>
    <scope>NUCLEOTIDE SEQUENCE [LARGE SCALE GENOMIC DNA]</scope>
    <source>
        <strain evidence="3">cv. UVA1</strain>
    </source>
</reference>
<sequence length="148" mass="16810">MVRQIRIKKDYYSILGLENNCTVDEIGKAYRKLSLKIHPDKNKAPDFEEALCIYSSISKLGVKKTSPPTHDLYSTAQDPEKVQESDESFLVFCVKVTPSWLVDKSLNTRHASEGSVAFKKLYMTDVEIGTSTISDRCRYETEEHGVPM</sequence>
<dbReference type="Gene3D" id="1.10.287.110">
    <property type="entry name" value="DnaJ domain"/>
    <property type="match status" value="1"/>
</dbReference>
<dbReference type="PANTHER" id="PTHR43908">
    <property type="entry name" value="AT29763P-RELATED"/>
    <property type="match status" value="1"/>
</dbReference>
<feature type="domain" description="J" evidence="1">
    <location>
        <begin position="10"/>
        <end position="90"/>
    </location>
</feature>
<proteinExistence type="predicted"/>
<dbReference type="EMBL" id="BKCP01004961">
    <property type="protein sequence ID" value="GER35356.1"/>
    <property type="molecule type" value="Genomic_DNA"/>
</dbReference>
<dbReference type="GO" id="GO:0071218">
    <property type="term" value="P:cellular response to misfolded protein"/>
    <property type="evidence" value="ECO:0007669"/>
    <property type="project" value="TreeGrafter"/>
</dbReference>
<dbReference type="PROSITE" id="PS50076">
    <property type="entry name" value="DNAJ_2"/>
    <property type="match status" value="1"/>
</dbReference>
<name>A0A5A7PRU0_STRAF</name>
<dbReference type="OrthoDB" id="10250354at2759"/>
<gene>
    <name evidence="2" type="ORF">STAS_11633</name>
</gene>
<dbReference type="AlphaFoldDB" id="A0A5A7PRU0"/>
<organism evidence="2 3">
    <name type="scientific">Striga asiatica</name>
    <name type="common">Asiatic witchweed</name>
    <name type="synonym">Buchnera asiatica</name>
    <dbReference type="NCBI Taxonomy" id="4170"/>
    <lineage>
        <taxon>Eukaryota</taxon>
        <taxon>Viridiplantae</taxon>
        <taxon>Streptophyta</taxon>
        <taxon>Embryophyta</taxon>
        <taxon>Tracheophyta</taxon>
        <taxon>Spermatophyta</taxon>
        <taxon>Magnoliopsida</taxon>
        <taxon>eudicotyledons</taxon>
        <taxon>Gunneridae</taxon>
        <taxon>Pentapetalae</taxon>
        <taxon>asterids</taxon>
        <taxon>lamiids</taxon>
        <taxon>Lamiales</taxon>
        <taxon>Orobanchaceae</taxon>
        <taxon>Buchnereae</taxon>
        <taxon>Striga</taxon>
    </lineage>
</organism>
<dbReference type="SMART" id="SM00271">
    <property type="entry name" value="DnaJ"/>
    <property type="match status" value="1"/>
</dbReference>
<protein>
    <submittedName>
        <fullName evidence="2">DnaJ-like protein</fullName>
    </submittedName>
</protein>
<dbReference type="InterPro" id="IPR001623">
    <property type="entry name" value="DnaJ_domain"/>
</dbReference>
<accession>A0A5A7PRU0</accession>
<evidence type="ECO:0000259" key="1">
    <source>
        <dbReference type="PROSITE" id="PS50076"/>
    </source>
</evidence>
<dbReference type="InterPro" id="IPR051100">
    <property type="entry name" value="DnaJ_subfamily_B/C"/>
</dbReference>
<evidence type="ECO:0000313" key="2">
    <source>
        <dbReference type="EMBL" id="GER35356.1"/>
    </source>
</evidence>
<dbReference type="Pfam" id="PF00226">
    <property type="entry name" value="DnaJ"/>
    <property type="match status" value="1"/>
</dbReference>
<evidence type="ECO:0000313" key="3">
    <source>
        <dbReference type="Proteomes" id="UP000325081"/>
    </source>
</evidence>
<dbReference type="PRINTS" id="PR00625">
    <property type="entry name" value="JDOMAIN"/>
</dbReference>